<evidence type="ECO:0000256" key="6">
    <source>
        <dbReference type="RuleBase" id="RU363041"/>
    </source>
</evidence>
<feature type="transmembrane region" description="Helical" evidence="6">
    <location>
        <begin position="229"/>
        <end position="245"/>
    </location>
</feature>
<keyword evidence="5 6" id="KW-0472">Membrane</keyword>
<proteinExistence type="inferred from homology"/>
<comment type="caution">
    <text evidence="7">The sequence shown here is derived from an EMBL/GenBank/DDBJ whole genome shotgun (WGS) entry which is preliminary data.</text>
</comment>
<feature type="transmembrane region" description="Helical" evidence="6">
    <location>
        <begin position="168"/>
        <end position="190"/>
    </location>
</feature>
<feature type="transmembrane region" description="Helical" evidence="6">
    <location>
        <begin position="135"/>
        <end position="162"/>
    </location>
</feature>
<accession>A0A7X5LIC8</accession>
<keyword evidence="8" id="KW-1185">Reference proteome</keyword>
<dbReference type="RefSeq" id="WP_163083506.1">
    <property type="nucleotide sequence ID" value="NZ_JAAAWN010000002.1"/>
</dbReference>
<gene>
    <name evidence="7" type="ORF">GTH32_01655</name>
</gene>
<feature type="transmembrane region" description="Helical" evidence="6">
    <location>
        <begin position="43"/>
        <end position="60"/>
    </location>
</feature>
<dbReference type="AlphaFoldDB" id="A0A7X5LIC8"/>
<evidence type="ECO:0000256" key="5">
    <source>
        <dbReference type="ARBA" id="ARBA00023136"/>
    </source>
</evidence>
<comment type="similarity">
    <text evidence="2 6">Belongs to the 4-toluene sulfonate uptake permease (TSUP) (TC 2.A.102) family.</text>
</comment>
<dbReference type="Pfam" id="PF01925">
    <property type="entry name" value="TauE"/>
    <property type="match status" value="1"/>
</dbReference>
<evidence type="ECO:0000313" key="8">
    <source>
        <dbReference type="Proteomes" id="UP000470213"/>
    </source>
</evidence>
<sequence length="246" mass="25497">MFTMLIIAALLVGLSLGLMGAGGSILAVPLLMLLLNMSEKVAIKHALLIVGLIALVGVVNGARAKLLKLNTLVWFALASIPSASVGAYVGYTLVPGLQTLLLIIMMLISAIKMLKHGAITPHEQQNKRRIFLAGAVAGFATGIVGIGGGFLIVPALVLFAGLSMQQAVANSLLLIFINALVAYATLGAVAQSVEMNYLVIVVMTATGMLAVVGGQHIAAKIPQKNLKKVFAYCLIGVAALLALNTF</sequence>
<dbReference type="EMBL" id="JAAAWN010000002">
    <property type="protein sequence ID" value="NDV89900.1"/>
    <property type="molecule type" value="Genomic_DNA"/>
</dbReference>
<dbReference type="InterPro" id="IPR002781">
    <property type="entry name" value="TM_pro_TauE-like"/>
</dbReference>
<keyword evidence="4 6" id="KW-1133">Transmembrane helix</keyword>
<feature type="transmembrane region" description="Helical" evidence="6">
    <location>
        <begin position="72"/>
        <end position="91"/>
    </location>
</feature>
<evidence type="ECO:0000256" key="2">
    <source>
        <dbReference type="ARBA" id="ARBA00009142"/>
    </source>
</evidence>
<dbReference type="GO" id="GO:0005886">
    <property type="term" value="C:plasma membrane"/>
    <property type="evidence" value="ECO:0007669"/>
    <property type="project" value="UniProtKB-SubCell"/>
</dbReference>
<keyword evidence="6" id="KW-1003">Cell membrane</keyword>
<keyword evidence="3 6" id="KW-0812">Transmembrane</keyword>
<reference evidence="7 8" key="1">
    <citation type="submission" date="2020-01" db="EMBL/GenBank/DDBJ databases">
        <authorList>
            <person name="Chen J."/>
            <person name="Zhu S."/>
            <person name="Yang J."/>
        </authorList>
    </citation>
    <scope>NUCLEOTIDE SEQUENCE [LARGE SCALE GENOMIC DNA]</scope>
    <source>
        <strain evidence="7 8">345S023</strain>
    </source>
</reference>
<evidence type="ECO:0000256" key="3">
    <source>
        <dbReference type="ARBA" id="ARBA00022692"/>
    </source>
</evidence>
<dbReference type="PANTHER" id="PTHR43701:SF2">
    <property type="entry name" value="MEMBRANE TRANSPORTER PROTEIN YJNA-RELATED"/>
    <property type="match status" value="1"/>
</dbReference>
<dbReference type="PANTHER" id="PTHR43701">
    <property type="entry name" value="MEMBRANE TRANSPORTER PROTEIN MJ0441-RELATED"/>
    <property type="match status" value="1"/>
</dbReference>
<protein>
    <recommendedName>
        <fullName evidence="6">Probable membrane transporter protein</fullName>
    </recommendedName>
</protein>
<evidence type="ECO:0000313" key="7">
    <source>
        <dbReference type="EMBL" id="NDV89900.1"/>
    </source>
</evidence>
<feature type="transmembrane region" description="Helical" evidence="6">
    <location>
        <begin position="97"/>
        <end position="114"/>
    </location>
</feature>
<evidence type="ECO:0000256" key="1">
    <source>
        <dbReference type="ARBA" id="ARBA00004141"/>
    </source>
</evidence>
<comment type="subcellular location">
    <subcellularLocation>
        <location evidence="6">Cell membrane</location>
        <topology evidence="6">Multi-pass membrane protein</topology>
    </subcellularLocation>
    <subcellularLocation>
        <location evidence="1">Membrane</location>
        <topology evidence="1">Multi-pass membrane protein</topology>
    </subcellularLocation>
</comment>
<name>A0A7X5LIC8_9ALTE</name>
<organism evidence="7 8">
    <name type="scientific">Alteromonas profundi</name>
    <dbReference type="NCBI Taxonomy" id="2696062"/>
    <lineage>
        <taxon>Bacteria</taxon>
        <taxon>Pseudomonadati</taxon>
        <taxon>Pseudomonadota</taxon>
        <taxon>Gammaproteobacteria</taxon>
        <taxon>Alteromonadales</taxon>
        <taxon>Alteromonadaceae</taxon>
        <taxon>Alteromonas/Salinimonas group</taxon>
        <taxon>Alteromonas</taxon>
    </lineage>
</organism>
<dbReference type="Proteomes" id="UP000470213">
    <property type="component" value="Unassembled WGS sequence"/>
</dbReference>
<feature type="transmembrane region" description="Helical" evidence="6">
    <location>
        <begin position="197"/>
        <end position="217"/>
    </location>
</feature>
<dbReference type="InterPro" id="IPR051598">
    <property type="entry name" value="TSUP/Inactive_protease-like"/>
</dbReference>
<evidence type="ECO:0000256" key="4">
    <source>
        <dbReference type="ARBA" id="ARBA00022989"/>
    </source>
</evidence>